<dbReference type="AlphaFoldDB" id="A0A1I2LUY2"/>
<accession>A0A1I2LUY2</accession>
<evidence type="ECO:0000313" key="3">
    <source>
        <dbReference type="Proteomes" id="UP000198724"/>
    </source>
</evidence>
<name>A0A1I2LUY2_9BACT</name>
<dbReference type="OrthoDB" id="844215at2"/>
<keyword evidence="1" id="KW-0812">Transmembrane</keyword>
<keyword evidence="1" id="KW-1133">Transmembrane helix</keyword>
<organism evidence="2 3">
    <name type="scientific">Pontibacter chinhatensis</name>
    <dbReference type="NCBI Taxonomy" id="1436961"/>
    <lineage>
        <taxon>Bacteria</taxon>
        <taxon>Pseudomonadati</taxon>
        <taxon>Bacteroidota</taxon>
        <taxon>Cytophagia</taxon>
        <taxon>Cytophagales</taxon>
        <taxon>Hymenobacteraceae</taxon>
        <taxon>Pontibacter</taxon>
    </lineage>
</organism>
<reference evidence="3" key="1">
    <citation type="submission" date="2016-10" db="EMBL/GenBank/DDBJ databases">
        <authorList>
            <person name="Varghese N."/>
            <person name="Submissions S."/>
        </authorList>
    </citation>
    <scope>NUCLEOTIDE SEQUENCE [LARGE SCALE GENOMIC DNA]</scope>
    <source>
        <strain evidence="3">LP51</strain>
    </source>
</reference>
<keyword evidence="3" id="KW-1185">Reference proteome</keyword>
<dbReference type="Proteomes" id="UP000198724">
    <property type="component" value="Unassembled WGS sequence"/>
</dbReference>
<dbReference type="STRING" id="1436961.SAMN05421739_10144"/>
<proteinExistence type="predicted"/>
<keyword evidence="1" id="KW-0472">Membrane</keyword>
<sequence>MYDIRTEKSPKVNKWLKVAAWVTGAALILFVGLFFFTIWLEQKVERMVTEQSKGVYKLQLHGLKLSPFLGNLAADSVLLQPDYTKWKELSQQGQEVPRVLLDLRTGPVYLRDLSHIKALFERQVQLAELEVQKPVLLLSVMRPDTTTSHLALHETAKGFLKGLAIGNIKVQQASMFYRRGATTDTLSSVRDFQLAVDDFRLDSASFAAKDRAYYARRHKLTAANSHLLLSDELYKLSTDSLHIDTQSGEVGLQQVKITPLAEPAAMARAKGEAVTHQEAAAELLTLRGVDFGEHSRTNKVHIKHALLQTPTLTAFKDKQNFRDKGTKKLPHEMAQSIKTPFRIDSIEVRSGYIRYAELVPEAEERGHIAFHHINALITNLSNMPEQVTIKEPAVIQAKTRVMDRADLDVTIRLPLLHDAGYHTIEGTIGETNLQLLNPILIPTSFVKLESGQVRSGNFRAELSQAAANGSMTLIYNNLKVELLSKDADKDQSFGKKVLSKLANKVAIKESNPSKGEEPRVGEISVSRDPQKSVFNYWKECLSSGFLSSMGLDGMAEK</sequence>
<gene>
    <name evidence="2" type="ORF">SAMN05421739_10144</name>
</gene>
<evidence type="ECO:0008006" key="4">
    <source>
        <dbReference type="Google" id="ProtNLM"/>
    </source>
</evidence>
<evidence type="ECO:0000313" key="2">
    <source>
        <dbReference type="EMBL" id="SFF83074.1"/>
    </source>
</evidence>
<protein>
    <recommendedName>
        <fullName evidence="4">DUF748 domain-containing protein</fullName>
    </recommendedName>
</protein>
<feature type="transmembrane region" description="Helical" evidence="1">
    <location>
        <begin position="18"/>
        <end position="40"/>
    </location>
</feature>
<dbReference type="EMBL" id="FOOT01000001">
    <property type="protein sequence ID" value="SFF83074.1"/>
    <property type="molecule type" value="Genomic_DNA"/>
</dbReference>
<dbReference type="RefSeq" id="WP_092097878.1">
    <property type="nucleotide sequence ID" value="NZ_FOOT01000001.1"/>
</dbReference>
<evidence type="ECO:0000256" key="1">
    <source>
        <dbReference type="SAM" id="Phobius"/>
    </source>
</evidence>